<dbReference type="EMBL" id="LDJM01000007">
    <property type="protein sequence ID" value="KRG78985.1"/>
    <property type="molecule type" value="Genomic_DNA"/>
</dbReference>
<dbReference type="Proteomes" id="UP000050956">
    <property type="component" value="Unassembled WGS sequence"/>
</dbReference>
<evidence type="ECO:0000313" key="3">
    <source>
        <dbReference type="EMBL" id="KRG78985.1"/>
    </source>
</evidence>
<protein>
    <submittedName>
        <fullName evidence="3">Uncharacterized protein</fullName>
    </submittedName>
</protein>
<dbReference type="Pfam" id="PF13387">
    <property type="entry name" value="Lnb_N"/>
    <property type="match status" value="1"/>
</dbReference>
<reference evidence="3 4" key="1">
    <citation type="submission" date="2015-05" db="EMBL/GenBank/DDBJ databases">
        <title>Genome sequencing and analysis of members of genus Stenotrophomonas.</title>
        <authorList>
            <person name="Patil P.P."/>
            <person name="Midha S."/>
            <person name="Patil P.B."/>
        </authorList>
    </citation>
    <scope>NUCLEOTIDE SEQUENCE [LARGE SCALE GENOMIC DNA]</scope>
    <source>
        <strain evidence="3 4">DSM 24757</strain>
    </source>
</reference>
<dbReference type="PATRIC" id="fig|336566.3.peg.2983"/>
<organism evidence="3 4">
    <name type="scientific">Stenotrophomonas ginsengisoli</name>
    <dbReference type="NCBI Taxonomy" id="336566"/>
    <lineage>
        <taxon>Bacteria</taxon>
        <taxon>Pseudomonadati</taxon>
        <taxon>Pseudomonadota</taxon>
        <taxon>Gammaproteobacteria</taxon>
        <taxon>Lysobacterales</taxon>
        <taxon>Lysobacteraceae</taxon>
        <taxon>Stenotrophomonas</taxon>
    </lineage>
</organism>
<name>A0A0R0D9B1_9GAMM</name>
<dbReference type="OrthoDB" id="5978971at2"/>
<evidence type="ECO:0000259" key="1">
    <source>
        <dbReference type="Pfam" id="PF13387"/>
    </source>
</evidence>
<keyword evidence="4" id="KW-1185">Reference proteome</keyword>
<proteinExistence type="predicted"/>
<feature type="domain" description="Lnb N-terminal periplasmic" evidence="1">
    <location>
        <begin position="218"/>
        <end position="369"/>
    </location>
</feature>
<dbReference type="InterPro" id="IPR057166">
    <property type="entry name" value="DUF7844"/>
</dbReference>
<dbReference type="InterPro" id="IPR025178">
    <property type="entry name" value="Lnb_N"/>
</dbReference>
<evidence type="ECO:0000313" key="4">
    <source>
        <dbReference type="Proteomes" id="UP000050956"/>
    </source>
</evidence>
<dbReference type="RefSeq" id="WP_083489639.1">
    <property type="nucleotide sequence ID" value="NZ_LDJM01000007.1"/>
</dbReference>
<feature type="domain" description="DUF7844" evidence="2">
    <location>
        <begin position="123"/>
        <end position="191"/>
    </location>
</feature>
<dbReference type="STRING" id="336566.ABB30_02870"/>
<dbReference type="Pfam" id="PF25226">
    <property type="entry name" value="DUF7844"/>
    <property type="match status" value="1"/>
</dbReference>
<sequence length="578" mass="62914">MIVRSTLAGLALLLAPFVCALELRLDPAGLDAPQQGRARALLDATQARLPLAWQADARVLPLRFDPSLDADVAGHHWQGRIRLNPTLLAPAPAPSADVLPGRAVASLVHEIAHALDRDGGHWSVDPVFRRLAGWDRLGRGNPYRLRSPDDYERHSAAEAFAVNLEWFLLDPSYACRRPALAAWYAQQFGWPADMQGASCAPGLAWLAATGSSGGVAIEQIDPARVYAVDYLLADSGGPPMSRFGHSMLRLVICAPGRVPGERCRMDLAHHRVLSFRAFVDDVQVSSWAGLTGAYPSRLFLLPLNQVIDEYNRVELRDLRAWPLDLSPAQVASLLQAAAQVHWSYDGDYTFIGNNCAVETGRLLDTALDPAGGRHYRDTFPRGVLRQLVADGLAPALPAGHDDPAAGLWFPSARAEYMAVFARLQQAGQLPAMDLMQWLDAPPARRGALPAQMSLEQAAAWLVLERAAQRRAELRALASLKPRLRQSPALGSAVAGWLQWLRRIDAPGRLPLAGYGLPQAAELEAAQPALQALIEQGPGQWQLLQAQAEAALEPALQEQLEQGRQRLAQIGAHLRAQLH</sequence>
<dbReference type="AlphaFoldDB" id="A0A0R0D9B1"/>
<comment type="caution">
    <text evidence="3">The sequence shown here is derived from an EMBL/GenBank/DDBJ whole genome shotgun (WGS) entry which is preliminary data.</text>
</comment>
<gene>
    <name evidence="3" type="ORF">ABB30_02870</name>
</gene>
<accession>A0A0R0D9B1</accession>
<evidence type="ECO:0000259" key="2">
    <source>
        <dbReference type="Pfam" id="PF25226"/>
    </source>
</evidence>